<organism evidence="2 3">
    <name type="scientific">Mytilus galloprovincialis</name>
    <name type="common">Mediterranean mussel</name>
    <dbReference type="NCBI Taxonomy" id="29158"/>
    <lineage>
        <taxon>Eukaryota</taxon>
        <taxon>Metazoa</taxon>
        <taxon>Spiralia</taxon>
        <taxon>Lophotrochozoa</taxon>
        <taxon>Mollusca</taxon>
        <taxon>Bivalvia</taxon>
        <taxon>Autobranchia</taxon>
        <taxon>Pteriomorphia</taxon>
        <taxon>Mytilida</taxon>
        <taxon>Mytiloidea</taxon>
        <taxon>Mytilidae</taxon>
        <taxon>Mytilinae</taxon>
        <taxon>Mytilus</taxon>
    </lineage>
</organism>
<reference evidence="2" key="1">
    <citation type="submission" date="2018-11" db="EMBL/GenBank/DDBJ databases">
        <authorList>
            <person name="Alioto T."/>
            <person name="Alioto T."/>
        </authorList>
    </citation>
    <scope>NUCLEOTIDE SEQUENCE</scope>
</reference>
<proteinExistence type="predicted"/>
<dbReference type="OrthoDB" id="6217376at2759"/>
<gene>
    <name evidence="2" type="ORF">MGAL_10B031961</name>
</gene>
<dbReference type="EMBL" id="UYJE01010215">
    <property type="protein sequence ID" value="VDI80967.1"/>
    <property type="molecule type" value="Genomic_DNA"/>
</dbReference>
<dbReference type="Proteomes" id="UP000596742">
    <property type="component" value="Unassembled WGS sequence"/>
</dbReference>
<protein>
    <submittedName>
        <fullName evidence="2">Uncharacterized protein</fullName>
    </submittedName>
</protein>
<evidence type="ECO:0000256" key="1">
    <source>
        <dbReference type="SAM" id="MobiDB-lite"/>
    </source>
</evidence>
<keyword evidence="3" id="KW-1185">Reference proteome</keyword>
<evidence type="ECO:0000313" key="3">
    <source>
        <dbReference type="Proteomes" id="UP000596742"/>
    </source>
</evidence>
<dbReference type="AlphaFoldDB" id="A0A8B6HLJ8"/>
<feature type="region of interest" description="Disordered" evidence="1">
    <location>
        <begin position="1"/>
        <end position="23"/>
    </location>
</feature>
<comment type="caution">
    <text evidence="2">The sequence shown here is derived from an EMBL/GenBank/DDBJ whole genome shotgun (WGS) entry which is preliminary data.</text>
</comment>
<evidence type="ECO:0000313" key="2">
    <source>
        <dbReference type="EMBL" id="VDI80967.1"/>
    </source>
</evidence>
<sequence>MPCSEESDFPYVSTTQPLNEEENHDRVAHRRELNISCLQKKWLQGNWKYLKKNIELSMFQDFVEADLVAKEDDPKYVRSETRSKKADMLVMRVIQRVENDTDLEKFKMIVGQAVWEKLVDREPKKYETDESEQDKHFSWLQSNHDVMIKHLRSDDLEMVKDWFVEEFIIGIKDNDEITNHAGFCDNQNKEFTEYFVKEFIIKKSKCGSYQCLLECLEEKVGNRCTRLQRLLHSLKRKDITETDAGIKAPVVSLQVLATNSPEIYQDRYVGLSNKDCTIRFQLQRDDKHTKKVNDEVVSKAKTKNGLIRQELGGIISKTKLGSVVIHMVALERDMIQNIIDKIRTGKFANIVNLLLDDVQIKRYLPAGKNELEVTCFLGDKQNISTR</sequence>
<accession>A0A8B6HLJ8</accession>
<feature type="non-terminal residue" evidence="2">
    <location>
        <position position="386"/>
    </location>
</feature>
<name>A0A8B6HLJ8_MYTGA</name>